<dbReference type="OrthoDB" id="3830771at2"/>
<feature type="domain" description="DUF2231" evidence="2">
    <location>
        <begin position="8"/>
        <end position="158"/>
    </location>
</feature>
<dbReference type="Proteomes" id="UP000295388">
    <property type="component" value="Unassembled WGS sequence"/>
</dbReference>
<keyword evidence="4" id="KW-1185">Reference proteome</keyword>
<evidence type="ECO:0000313" key="3">
    <source>
        <dbReference type="EMBL" id="TDO52254.1"/>
    </source>
</evidence>
<sequence length="164" mass="17607">MFERFGDLPLHVLVIHAAVVILPLAALTAIVFALRPKWRWLLRWPTLLLGLGGLVMAYVAKESGEAFVAAVPQLEQAVRVHKERGDLLFWFVLGFAVLVVAAFLVLAGPSQLASGKGAKTTKSKPLEYVLSAALVVVGVLVIFQTIRTGDAGAKAVWDGLLPAE</sequence>
<dbReference type="InterPro" id="IPR019251">
    <property type="entry name" value="DUF2231_TM"/>
</dbReference>
<comment type="caution">
    <text evidence="3">The sequence shown here is derived from an EMBL/GenBank/DDBJ whole genome shotgun (WGS) entry which is preliminary data.</text>
</comment>
<dbReference type="EMBL" id="SNWQ01000002">
    <property type="protein sequence ID" value="TDO52254.1"/>
    <property type="molecule type" value="Genomic_DNA"/>
</dbReference>
<gene>
    <name evidence="3" type="ORF">EV643_10291</name>
</gene>
<dbReference type="AlphaFoldDB" id="A0A4R6KL60"/>
<evidence type="ECO:0000256" key="1">
    <source>
        <dbReference type="SAM" id="Phobius"/>
    </source>
</evidence>
<keyword evidence="1" id="KW-0472">Membrane</keyword>
<evidence type="ECO:0000313" key="4">
    <source>
        <dbReference type="Proteomes" id="UP000295388"/>
    </source>
</evidence>
<dbReference type="Pfam" id="PF09990">
    <property type="entry name" value="DUF2231"/>
    <property type="match status" value="1"/>
</dbReference>
<feature type="transmembrane region" description="Helical" evidence="1">
    <location>
        <begin position="87"/>
        <end position="107"/>
    </location>
</feature>
<evidence type="ECO:0000259" key="2">
    <source>
        <dbReference type="Pfam" id="PF09990"/>
    </source>
</evidence>
<organism evidence="3 4">
    <name type="scientific">Kribbella caucasensis</name>
    <dbReference type="NCBI Taxonomy" id="2512215"/>
    <lineage>
        <taxon>Bacteria</taxon>
        <taxon>Bacillati</taxon>
        <taxon>Actinomycetota</taxon>
        <taxon>Actinomycetes</taxon>
        <taxon>Propionibacteriales</taxon>
        <taxon>Kribbellaceae</taxon>
        <taxon>Kribbella</taxon>
    </lineage>
</organism>
<keyword evidence="1" id="KW-0812">Transmembrane</keyword>
<dbReference type="RefSeq" id="WP_133798701.1">
    <property type="nucleotide sequence ID" value="NZ_SNWQ01000002.1"/>
</dbReference>
<proteinExistence type="predicted"/>
<feature type="transmembrane region" description="Helical" evidence="1">
    <location>
        <begin position="41"/>
        <end position="60"/>
    </location>
</feature>
<name>A0A4R6KL60_9ACTN</name>
<protein>
    <recommendedName>
        <fullName evidence="2">DUF2231 domain-containing protein</fullName>
    </recommendedName>
</protein>
<reference evidence="3 4" key="1">
    <citation type="submission" date="2019-03" db="EMBL/GenBank/DDBJ databases">
        <title>Genomic Encyclopedia of Type Strains, Phase III (KMG-III): the genomes of soil and plant-associated and newly described type strains.</title>
        <authorList>
            <person name="Whitman W."/>
        </authorList>
    </citation>
    <scope>NUCLEOTIDE SEQUENCE [LARGE SCALE GENOMIC DNA]</scope>
    <source>
        <strain evidence="3 4">VKM Ac-2527</strain>
    </source>
</reference>
<keyword evidence="1" id="KW-1133">Transmembrane helix</keyword>
<accession>A0A4R6KL60</accession>
<feature type="transmembrane region" description="Helical" evidence="1">
    <location>
        <begin position="128"/>
        <end position="146"/>
    </location>
</feature>
<feature type="transmembrane region" description="Helical" evidence="1">
    <location>
        <begin position="12"/>
        <end position="34"/>
    </location>
</feature>